<dbReference type="STRING" id="1408416.GCA_000702765_00570"/>
<gene>
    <name evidence="2" type="ORF">NCTC10172_01407</name>
</gene>
<dbReference type="RefSeq" id="WP_035368806.1">
    <property type="nucleotide sequence ID" value="NZ_LR215050.1"/>
</dbReference>
<dbReference type="KEGG" id="ahk:NCTC10172_01407"/>
<proteinExistence type="predicted"/>
<sequence>MKNNSLLKSLILFFVSLTTLLASAFAWLAISQETSIGKIIGKTADFSAEFAFDVRKNDDEEYMEIDSIEDMHAAFGYTLPGDMLHFKIKIENDGTKDFLIALQIRNLLSAFQSNRKILDPDFDANMLDVYYLKDGEIKITTYEDGQPVVNYEYLTVKSETSVTYFEGTEYEMTLKKHRFSNLVDEAYHVGIISGHLLKIGEEIIIEFSIGYDENTNYPDYEYGEFHLNRIYVYLT</sequence>
<keyword evidence="3" id="KW-1185">Reference proteome</keyword>
<name>A0A449BLL9_9MOLU</name>
<feature type="chain" id="PRO_5019172754" description="DUF4352 domain-containing protein" evidence="1">
    <location>
        <begin position="25"/>
        <end position="235"/>
    </location>
</feature>
<evidence type="ECO:0008006" key="4">
    <source>
        <dbReference type="Google" id="ProtNLM"/>
    </source>
</evidence>
<reference evidence="2 3" key="1">
    <citation type="submission" date="2019-01" db="EMBL/GenBank/DDBJ databases">
        <authorList>
            <consortium name="Pathogen Informatics"/>
        </authorList>
    </citation>
    <scope>NUCLEOTIDE SEQUENCE [LARGE SCALE GENOMIC DNA]</scope>
    <source>
        <strain evidence="2 3">NCTC10172</strain>
    </source>
</reference>
<dbReference type="AlphaFoldDB" id="A0A449BLL9"/>
<feature type="signal peptide" evidence="1">
    <location>
        <begin position="1"/>
        <end position="24"/>
    </location>
</feature>
<evidence type="ECO:0000313" key="2">
    <source>
        <dbReference type="EMBL" id="VEU83331.1"/>
    </source>
</evidence>
<protein>
    <recommendedName>
        <fullName evidence="4">DUF4352 domain-containing protein</fullName>
    </recommendedName>
</protein>
<evidence type="ECO:0000256" key="1">
    <source>
        <dbReference type="SAM" id="SignalP"/>
    </source>
</evidence>
<organism evidence="2 3">
    <name type="scientific">Acholeplasma hippikon</name>
    <dbReference type="NCBI Taxonomy" id="264636"/>
    <lineage>
        <taxon>Bacteria</taxon>
        <taxon>Bacillati</taxon>
        <taxon>Mycoplasmatota</taxon>
        <taxon>Mollicutes</taxon>
        <taxon>Acholeplasmatales</taxon>
        <taxon>Acholeplasmataceae</taxon>
        <taxon>Acholeplasma</taxon>
    </lineage>
</organism>
<evidence type="ECO:0000313" key="3">
    <source>
        <dbReference type="Proteomes" id="UP000290909"/>
    </source>
</evidence>
<dbReference type="Proteomes" id="UP000290909">
    <property type="component" value="Chromosome"/>
</dbReference>
<accession>A0A449BLL9</accession>
<dbReference type="EMBL" id="LR215050">
    <property type="protein sequence ID" value="VEU83331.1"/>
    <property type="molecule type" value="Genomic_DNA"/>
</dbReference>
<keyword evidence="1" id="KW-0732">Signal</keyword>